<comment type="caution">
    <text evidence="20">The sequence shown here is derived from an EMBL/GenBank/DDBJ whole genome shotgun (WGS) entry which is preliminary data.</text>
</comment>
<keyword evidence="4 18" id="KW-0812">Transmembrane</keyword>
<evidence type="ECO:0000256" key="10">
    <source>
        <dbReference type="ARBA" id="ARBA00022989"/>
    </source>
</evidence>
<dbReference type="InterPro" id="IPR016636">
    <property type="entry name" value="3-oxo-5-alpha-steroid_4-DH"/>
</dbReference>
<evidence type="ECO:0000313" key="21">
    <source>
        <dbReference type="Proteomes" id="UP001347796"/>
    </source>
</evidence>
<name>A0AAN8JTR8_PATCE</name>
<dbReference type="PROSITE" id="PS50244">
    <property type="entry name" value="S5A_REDUCTASE"/>
    <property type="match status" value="1"/>
</dbReference>
<feature type="transmembrane region" description="Helical" evidence="18">
    <location>
        <begin position="118"/>
        <end position="136"/>
    </location>
</feature>
<evidence type="ECO:0000256" key="5">
    <source>
        <dbReference type="ARBA" id="ARBA00022782"/>
    </source>
</evidence>
<keyword evidence="12" id="KW-0443">Lipid metabolism</keyword>
<dbReference type="GO" id="GO:0007548">
    <property type="term" value="P:sex differentiation"/>
    <property type="evidence" value="ECO:0007669"/>
    <property type="project" value="UniProtKB-KW"/>
</dbReference>
<evidence type="ECO:0000256" key="9">
    <source>
        <dbReference type="ARBA" id="ARBA00022928"/>
    </source>
</evidence>
<reference evidence="20 21" key="1">
    <citation type="submission" date="2024-01" db="EMBL/GenBank/DDBJ databases">
        <title>The genome of the rayed Mediterranean limpet Patella caerulea (Linnaeus, 1758).</title>
        <authorList>
            <person name="Anh-Thu Weber A."/>
            <person name="Halstead-Nussloch G."/>
        </authorList>
    </citation>
    <scope>NUCLEOTIDE SEQUENCE [LARGE SCALE GENOMIC DNA]</scope>
    <source>
        <strain evidence="20">AATW-2023a</strain>
        <tissue evidence="20">Whole specimen</tissue>
    </source>
</reference>
<feature type="domain" description="3-oxo-5-alpha-steroid 4-dehydrogenase C-terminal" evidence="19">
    <location>
        <begin position="117"/>
        <end position="264"/>
    </location>
</feature>
<comment type="catalytic activity">
    <reaction evidence="15">
        <text>5alpha-pregnane-3,20-dione + NADP(+) = progesterone + NADPH + H(+)</text>
        <dbReference type="Rhea" id="RHEA:21952"/>
        <dbReference type="ChEBI" id="CHEBI:15378"/>
        <dbReference type="ChEBI" id="CHEBI:17026"/>
        <dbReference type="ChEBI" id="CHEBI:28952"/>
        <dbReference type="ChEBI" id="CHEBI:57783"/>
        <dbReference type="ChEBI" id="CHEBI:58349"/>
        <dbReference type="EC" id="1.3.1.22"/>
    </reaction>
    <physiologicalReaction direction="right-to-left" evidence="15">
        <dbReference type="Rhea" id="RHEA:21954"/>
    </physiologicalReaction>
</comment>
<evidence type="ECO:0000256" key="16">
    <source>
        <dbReference type="ARBA" id="ARBA00049166"/>
    </source>
</evidence>
<evidence type="ECO:0000256" key="2">
    <source>
        <dbReference type="ARBA" id="ARBA00004477"/>
    </source>
</evidence>
<evidence type="ECO:0000256" key="7">
    <source>
        <dbReference type="ARBA" id="ARBA00022848"/>
    </source>
</evidence>
<evidence type="ECO:0000256" key="11">
    <source>
        <dbReference type="ARBA" id="ARBA00023002"/>
    </source>
</evidence>
<keyword evidence="13 18" id="KW-0472">Membrane</keyword>
<keyword evidence="9" id="KW-0726">Sexual differentiation</keyword>
<keyword evidence="21" id="KW-1185">Reference proteome</keyword>
<feature type="transmembrane region" description="Helical" evidence="18">
    <location>
        <begin position="21"/>
        <end position="40"/>
    </location>
</feature>
<keyword evidence="8" id="KW-0521">NADP</keyword>
<feature type="transmembrane region" description="Helical" evidence="18">
    <location>
        <begin position="148"/>
        <end position="171"/>
    </location>
</feature>
<evidence type="ECO:0000256" key="13">
    <source>
        <dbReference type="ARBA" id="ARBA00023136"/>
    </source>
</evidence>
<organism evidence="20 21">
    <name type="scientific">Patella caerulea</name>
    <name type="common">Rayed Mediterranean limpet</name>
    <dbReference type="NCBI Taxonomy" id="87958"/>
    <lineage>
        <taxon>Eukaryota</taxon>
        <taxon>Metazoa</taxon>
        <taxon>Spiralia</taxon>
        <taxon>Lophotrochozoa</taxon>
        <taxon>Mollusca</taxon>
        <taxon>Gastropoda</taxon>
        <taxon>Patellogastropoda</taxon>
        <taxon>Patelloidea</taxon>
        <taxon>Patellidae</taxon>
        <taxon>Patella</taxon>
    </lineage>
</organism>
<feature type="transmembrane region" description="Helical" evidence="18">
    <location>
        <begin position="91"/>
        <end position="112"/>
    </location>
</feature>
<dbReference type="GO" id="GO:0005789">
    <property type="term" value="C:endoplasmic reticulum membrane"/>
    <property type="evidence" value="ECO:0007669"/>
    <property type="project" value="UniProtKB-SubCell"/>
</dbReference>
<dbReference type="Proteomes" id="UP001347796">
    <property type="component" value="Unassembled WGS sequence"/>
</dbReference>
<dbReference type="Gene3D" id="1.20.120.1630">
    <property type="match status" value="1"/>
</dbReference>
<comment type="function">
    <text evidence="14">Converts testosterone into 5-alpha-dihydrotestosterone and progesterone or corticosterone into their corresponding 5-alpha-3-oxosteroids. It plays a central role in sexual differentiation and androgen physiology.</text>
</comment>
<dbReference type="PANTHER" id="PTHR10556">
    <property type="entry name" value="3-OXO-5-ALPHA-STEROID 4-DEHYDROGENASE"/>
    <property type="match status" value="1"/>
</dbReference>
<feature type="transmembrane region" description="Helical" evidence="18">
    <location>
        <begin position="60"/>
        <end position="79"/>
    </location>
</feature>
<evidence type="ECO:0000256" key="3">
    <source>
        <dbReference type="ARBA" id="ARBA00007742"/>
    </source>
</evidence>
<dbReference type="EC" id="1.3.1.22" evidence="18"/>
<dbReference type="GO" id="GO:0006702">
    <property type="term" value="P:androgen biosynthetic process"/>
    <property type="evidence" value="ECO:0007669"/>
    <property type="project" value="UniProtKB-ARBA"/>
</dbReference>
<dbReference type="GO" id="GO:0030154">
    <property type="term" value="P:cell differentiation"/>
    <property type="evidence" value="ECO:0007669"/>
    <property type="project" value="UniProtKB-KW"/>
</dbReference>
<evidence type="ECO:0000256" key="17">
    <source>
        <dbReference type="ARBA" id="ARBA00049397"/>
    </source>
</evidence>
<evidence type="ECO:0000256" key="12">
    <source>
        <dbReference type="ARBA" id="ARBA00023098"/>
    </source>
</evidence>
<sequence length="264" mass="30427">MDEPLNMILSLLKDEKRLFQVISLVYIVWAIIIFLSLQFVTAPYGRYSSGSWGFGVNPKFAWVVQEMPSFIIPIYVLFFTDCPKIRSTPNLILSTLFLLHYFQRSFIFPFLIKGGKPTPFITFLMAVMFCGVNGYLQVGDLAKYEEYGLNWLSPRFCCGLILFFIGMFINIQSDGILRNLRKPGETGYKIPKGGMFDYVSGANFLGEIVEWSGFALAAWSLPSFVFAFFTCCNIGPRAIHHHRWYKKKFEDYPRDRKALIPFIL</sequence>
<dbReference type="Pfam" id="PF02544">
    <property type="entry name" value="Steroid_dh"/>
    <property type="match status" value="1"/>
</dbReference>
<dbReference type="PANTHER" id="PTHR10556:SF57">
    <property type="entry name" value="3-OXO-5-ALPHA-STEROID 4-DEHYDROGENASE 1"/>
    <property type="match status" value="1"/>
</dbReference>
<comment type="catalytic activity">
    <reaction evidence="16">
        <text>androst-4-ene-3,17-dione + NADPH + H(+) = 5alpha-androstan-3,17-dione + NADP(+)</text>
        <dbReference type="Rhea" id="RHEA:50816"/>
        <dbReference type="ChEBI" id="CHEBI:15378"/>
        <dbReference type="ChEBI" id="CHEBI:15994"/>
        <dbReference type="ChEBI" id="CHEBI:16422"/>
        <dbReference type="ChEBI" id="CHEBI:57783"/>
        <dbReference type="ChEBI" id="CHEBI:58349"/>
    </reaction>
    <physiologicalReaction direction="left-to-right" evidence="16">
        <dbReference type="Rhea" id="RHEA:50817"/>
    </physiologicalReaction>
</comment>
<feature type="transmembrane region" description="Helical" evidence="18">
    <location>
        <begin position="214"/>
        <end position="239"/>
    </location>
</feature>
<dbReference type="InterPro" id="IPR001104">
    <property type="entry name" value="3-oxo-5_a-steroid_4-DH_C"/>
</dbReference>
<protein>
    <recommendedName>
        <fullName evidence="18">3-oxo-5alpha-steroid 4-dehydrogenase (NADP(+))</fullName>
        <ecNumber evidence="18">1.3.1.22</ecNumber>
    </recommendedName>
</protein>
<comment type="similarity">
    <text evidence="3 18">Belongs to the steroid 5-alpha reductase family.</text>
</comment>
<evidence type="ECO:0000256" key="8">
    <source>
        <dbReference type="ARBA" id="ARBA00022857"/>
    </source>
</evidence>
<comment type="subcellular location">
    <subcellularLocation>
        <location evidence="2">Endoplasmic reticulum membrane</location>
        <topology evidence="2">Multi-pass membrane protein</topology>
    </subcellularLocation>
    <subcellularLocation>
        <location evidence="1">Microsome membrane</location>
        <topology evidence="1">Multi-pass membrane protein</topology>
    </subcellularLocation>
</comment>
<evidence type="ECO:0000259" key="19">
    <source>
        <dbReference type="Pfam" id="PF02544"/>
    </source>
</evidence>
<dbReference type="AlphaFoldDB" id="A0AAN8JTR8"/>
<proteinExistence type="inferred from homology"/>
<evidence type="ECO:0000256" key="18">
    <source>
        <dbReference type="PIRNR" id="PIRNR015596"/>
    </source>
</evidence>
<keyword evidence="7" id="KW-0492">Microsome</keyword>
<dbReference type="InterPro" id="IPR039357">
    <property type="entry name" value="SRD5A/TECR"/>
</dbReference>
<dbReference type="EMBL" id="JAZGQO010000007">
    <property type="protein sequence ID" value="KAK6183052.1"/>
    <property type="molecule type" value="Genomic_DNA"/>
</dbReference>
<keyword evidence="5" id="KW-0221">Differentiation</keyword>
<evidence type="ECO:0000256" key="15">
    <source>
        <dbReference type="ARBA" id="ARBA00048292"/>
    </source>
</evidence>
<evidence type="ECO:0000256" key="6">
    <source>
        <dbReference type="ARBA" id="ARBA00022824"/>
    </source>
</evidence>
<evidence type="ECO:0000256" key="14">
    <source>
        <dbReference type="ARBA" id="ARBA00037789"/>
    </source>
</evidence>
<dbReference type="PIRSF" id="PIRSF015596">
    <property type="entry name" value="5_alpha-SR2"/>
    <property type="match status" value="1"/>
</dbReference>
<accession>A0AAN8JTR8</accession>
<dbReference type="GO" id="GO:0047751">
    <property type="term" value="F:3-oxo-5-alpha-steroid 4-dehydrogenase (NADP+) activity"/>
    <property type="evidence" value="ECO:0007669"/>
    <property type="project" value="UniProtKB-EC"/>
</dbReference>
<evidence type="ECO:0000256" key="1">
    <source>
        <dbReference type="ARBA" id="ARBA00004154"/>
    </source>
</evidence>
<evidence type="ECO:0000313" key="20">
    <source>
        <dbReference type="EMBL" id="KAK6183052.1"/>
    </source>
</evidence>
<keyword evidence="6" id="KW-0256">Endoplasmic reticulum</keyword>
<dbReference type="FunFam" id="1.20.120.1630:FF:000002">
    <property type="entry name" value="Steroid 5 alpha-reductase 1"/>
    <property type="match status" value="1"/>
</dbReference>
<gene>
    <name evidence="20" type="ORF">SNE40_010604</name>
</gene>
<comment type="catalytic activity">
    <reaction evidence="18">
        <text>a 3-oxo-5alpha-steroid + NADP(+) = a 3-oxo-Delta(4)-steroid + NADPH + H(+)</text>
        <dbReference type="Rhea" id="RHEA:54384"/>
        <dbReference type="ChEBI" id="CHEBI:13601"/>
        <dbReference type="ChEBI" id="CHEBI:15378"/>
        <dbReference type="ChEBI" id="CHEBI:47909"/>
        <dbReference type="ChEBI" id="CHEBI:57783"/>
        <dbReference type="ChEBI" id="CHEBI:58349"/>
        <dbReference type="EC" id="1.3.1.22"/>
    </reaction>
</comment>
<comment type="catalytic activity">
    <reaction evidence="17">
        <text>17beta-hydroxy-5alpha-androstan-3-one + NADP(+) = testosterone + NADPH + H(+)</text>
        <dbReference type="Rhea" id="RHEA:50820"/>
        <dbReference type="ChEBI" id="CHEBI:15378"/>
        <dbReference type="ChEBI" id="CHEBI:16330"/>
        <dbReference type="ChEBI" id="CHEBI:17347"/>
        <dbReference type="ChEBI" id="CHEBI:57783"/>
        <dbReference type="ChEBI" id="CHEBI:58349"/>
        <dbReference type="EC" id="1.3.1.22"/>
    </reaction>
    <physiologicalReaction direction="right-to-left" evidence="17">
        <dbReference type="Rhea" id="RHEA:50822"/>
    </physiologicalReaction>
</comment>
<keyword evidence="11" id="KW-0560">Oxidoreductase</keyword>
<keyword evidence="10 18" id="KW-1133">Transmembrane helix</keyword>
<evidence type="ECO:0000256" key="4">
    <source>
        <dbReference type="ARBA" id="ARBA00022692"/>
    </source>
</evidence>